<feature type="non-terminal residue" evidence="1">
    <location>
        <position position="156"/>
    </location>
</feature>
<evidence type="ECO:0000313" key="1">
    <source>
        <dbReference type="EMBL" id="AAR22972.1"/>
    </source>
</evidence>
<feature type="non-terminal residue" evidence="1">
    <location>
        <position position="1"/>
    </location>
</feature>
<dbReference type="EMBL" id="AY485164">
    <property type="protein sequence ID" value="AAR22972.1"/>
    <property type="molecule type" value="mRNA"/>
</dbReference>
<keyword evidence="1" id="KW-0675">Receptor</keyword>
<organism evidence="1">
    <name type="scientific">Ambystoma tigrinum</name>
    <name type="common">Eastern tiger salamander</name>
    <dbReference type="NCBI Taxonomy" id="8305"/>
    <lineage>
        <taxon>Eukaryota</taxon>
        <taxon>Metazoa</taxon>
        <taxon>Chordata</taxon>
        <taxon>Craniata</taxon>
        <taxon>Vertebrata</taxon>
        <taxon>Euteleostomi</taxon>
        <taxon>Amphibia</taxon>
        <taxon>Batrachia</taxon>
        <taxon>Caudata</taxon>
        <taxon>Salamandroidea</taxon>
        <taxon>Ambystomatidae</taxon>
        <taxon>Ambystoma</taxon>
    </lineage>
</organism>
<accession>Q6JH67</accession>
<dbReference type="AlphaFoldDB" id="Q6JH67"/>
<proteinExistence type="evidence at transcript level"/>
<name>Q6JH67_AMBTI</name>
<protein>
    <submittedName>
        <fullName evidence="1">Olfactory receptor</fullName>
    </submittedName>
</protein>
<sequence length="156" mass="18339">QPAAVQLHHDQTGLHPAVRFRLHRCFHELPDPHLLHLHAVLLRSEPYLLLLLRHPAAAETVLLRHLPERSCSGFRCWYHHGCFLHRYLHLLHVHRSVHHAYPLPGRSFPCFLHLLLPPVLRCSVLRYRFLHVPVTSAFLLPDGPGLRCFRFLHRCY</sequence>
<reference evidence="1" key="1">
    <citation type="submission" date="2003-11" db="EMBL/GenBank/DDBJ databases">
        <title>Olfactory Receptor Gene Expression in Tiger Salamander Olfactory Epithelium.</title>
        <authorList>
            <person name="Marchand J.E."/>
            <person name="Yang X."/>
            <person name="Chikaraishi D."/>
            <person name="Krieger J."/>
            <person name="Breer H."/>
            <person name="Kauer J.S."/>
        </authorList>
    </citation>
    <scope>NUCLEOTIDE SEQUENCE</scope>
    <source>
        <tissue evidence="1">Olfactory epithelium</tissue>
    </source>
</reference>